<dbReference type="EMBL" id="KK106759">
    <property type="protein sequence ID" value="KIY91371.1"/>
    <property type="molecule type" value="Genomic_DNA"/>
</dbReference>
<sequence>MYLLHLHQSSSWSNLVNHPELSTLSTASSTSDAGGGFGIGIAPVAGPPPPGSLPPPVDGAAAAAAELERRNSLEHIANTRLGQGAKFFRADDLRDEHGRLLPAPGIVLAPGAPPAGGKGAAAGRLQALMSSGGGAKAPSMQETWEGRYEQLMEQFAQDMCLYMRMVCDTIVTTVPKSVVHCLVRKAEKNLLNHLFAYVHKMSPEQLKSMLQAPFTLATNP</sequence>
<proteinExistence type="predicted"/>
<dbReference type="PROSITE" id="PS51388">
    <property type="entry name" value="GED"/>
    <property type="match status" value="1"/>
</dbReference>
<reference evidence="3 4" key="1">
    <citation type="journal article" date="2013" name="BMC Genomics">
        <title>Reconstruction of the lipid metabolism for the microalga Monoraphidium neglectum from its genome sequence reveals characteristics suitable for biofuel production.</title>
        <authorList>
            <person name="Bogen C."/>
            <person name="Al-Dilaimi A."/>
            <person name="Albersmeier A."/>
            <person name="Wichmann J."/>
            <person name="Grundmann M."/>
            <person name="Rupp O."/>
            <person name="Lauersen K.J."/>
            <person name="Blifernez-Klassen O."/>
            <person name="Kalinowski J."/>
            <person name="Goesmann A."/>
            <person name="Mussgnug J.H."/>
            <person name="Kruse O."/>
        </authorList>
    </citation>
    <scope>NUCLEOTIDE SEQUENCE [LARGE SCALE GENOMIC DNA]</scope>
    <source>
        <strain evidence="3 4">SAG 48.87</strain>
    </source>
</reference>
<organism evidence="3 4">
    <name type="scientific">Monoraphidium neglectum</name>
    <dbReference type="NCBI Taxonomy" id="145388"/>
    <lineage>
        <taxon>Eukaryota</taxon>
        <taxon>Viridiplantae</taxon>
        <taxon>Chlorophyta</taxon>
        <taxon>core chlorophytes</taxon>
        <taxon>Chlorophyceae</taxon>
        <taxon>CS clade</taxon>
        <taxon>Sphaeropleales</taxon>
        <taxon>Selenastraceae</taxon>
        <taxon>Monoraphidium</taxon>
    </lineage>
</organism>
<evidence type="ECO:0000259" key="2">
    <source>
        <dbReference type="PROSITE" id="PS51388"/>
    </source>
</evidence>
<dbReference type="STRING" id="145388.A0A0D2LMV5"/>
<feature type="compositionally biased region" description="Pro residues" evidence="1">
    <location>
        <begin position="45"/>
        <end position="57"/>
    </location>
</feature>
<dbReference type="KEGG" id="mng:MNEG_16593"/>
<dbReference type="InterPro" id="IPR003130">
    <property type="entry name" value="GED"/>
</dbReference>
<gene>
    <name evidence="3" type="ORF">MNEG_16593</name>
</gene>
<dbReference type="GeneID" id="25734368"/>
<dbReference type="Proteomes" id="UP000054498">
    <property type="component" value="Unassembled WGS sequence"/>
</dbReference>
<keyword evidence="4" id="KW-1185">Reference proteome</keyword>
<feature type="domain" description="GED" evidence="2">
    <location>
        <begin position="152"/>
        <end position="220"/>
    </location>
</feature>
<dbReference type="AlphaFoldDB" id="A0A0D2LMV5"/>
<protein>
    <submittedName>
        <fullName evidence="3">Dynamin-related GTPase</fullName>
    </submittedName>
</protein>
<name>A0A0D2LMV5_9CHLO</name>
<dbReference type="Gene3D" id="1.20.120.1240">
    <property type="entry name" value="Dynamin, middle domain"/>
    <property type="match status" value="1"/>
</dbReference>
<evidence type="ECO:0000313" key="3">
    <source>
        <dbReference type="EMBL" id="KIY91371.1"/>
    </source>
</evidence>
<evidence type="ECO:0000256" key="1">
    <source>
        <dbReference type="SAM" id="MobiDB-lite"/>
    </source>
</evidence>
<dbReference type="GO" id="GO:0003924">
    <property type="term" value="F:GTPase activity"/>
    <property type="evidence" value="ECO:0007669"/>
    <property type="project" value="InterPro"/>
</dbReference>
<dbReference type="InterPro" id="IPR020850">
    <property type="entry name" value="GED_dom"/>
</dbReference>
<dbReference type="GO" id="GO:0005525">
    <property type="term" value="F:GTP binding"/>
    <property type="evidence" value="ECO:0007669"/>
    <property type="project" value="InterPro"/>
</dbReference>
<evidence type="ECO:0000313" key="4">
    <source>
        <dbReference type="Proteomes" id="UP000054498"/>
    </source>
</evidence>
<feature type="region of interest" description="Disordered" evidence="1">
    <location>
        <begin position="38"/>
        <end position="58"/>
    </location>
</feature>
<accession>A0A0D2LMV5</accession>
<dbReference type="RefSeq" id="XP_013890391.1">
    <property type="nucleotide sequence ID" value="XM_014034937.1"/>
</dbReference>
<dbReference type="Pfam" id="PF02212">
    <property type="entry name" value="GED"/>
    <property type="match status" value="1"/>
</dbReference>